<sequence length="284" mass="33825">MVSNAREVARKKDISFDQKAMEESLFMIQKNYSRNKTRAICQMTGFRGSHELGIQDPQLRLFRRMLNWGDGLGVLYSDSDLEKFFEAGQIDDRICFQLQIHFYWLTARGGTDDLEEICPRLKLAHTLRILMGDDNEFLEPGESEAKEYHHFCNIVEKNSLRRFFALKGKYTPMLEKEIFNFVREKIRPVEIAEGLKSGEYWNDHYYSYEARRMYCKKHEIFPNEKEMWGHILWRVSNWKETIGMPHDKYPWENSFTKRDIAWCLGESIVQYESSEMKAFAPEVY</sequence>
<accession>A0A2T2NH61</accession>
<dbReference type="Proteomes" id="UP000240883">
    <property type="component" value="Unassembled WGS sequence"/>
</dbReference>
<protein>
    <submittedName>
        <fullName evidence="1">Uncharacterized protein</fullName>
    </submittedName>
</protein>
<evidence type="ECO:0000313" key="2">
    <source>
        <dbReference type="Proteomes" id="UP000240883"/>
    </source>
</evidence>
<keyword evidence="2" id="KW-1185">Reference proteome</keyword>
<reference evidence="1 2" key="1">
    <citation type="journal article" date="2018" name="Front. Microbiol.">
        <title>Genome-Wide Analysis of Corynespora cassiicola Leaf Fall Disease Putative Effectors.</title>
        <authorList>
            <person name="Lopez D."/>
            <person name="Ribeiro S."/>
            <person name="Label P."/>
            <person name="Fumanal B."/>
            <person name="Venisse J.S."/>
            <person name="Kohler A."/>
            <person name="de Oliveira R.R."/>
            <person name="Labutti K."/>
            <person name="Lipzen A."/>
            <person name="Lail K."/>
            <person name="Bauer D."/>
            <person name="Ohm R.A."/>
            <person name="Barry K.W."/>
            <person name="Spatafora J."/>
            <person name="Grigoriev I.V."/>
            <person name="Martin F.M."/>
            <person name="Pujade-Renaud V."/>
        </authorList>
    </citation>
    <scope>NUCLEOTIDE SEQUENCE [LARGE SCALE GENOMIC DNA]</scope>
    <source>
        <strain evidence="1 2">Philippines</strain>
    </source>
</reference>
<proteinExistence type="predicted"/>
<gene>
    <name evidence="1" type="ORF">BS50DRAFT_647068</name>
</gene>
<dbReference type="AlphaFoldDB" id="A0A2T2NH61"/>
<evidence type="ECO:0000313" key="1">
    <source>
        <dbReference type="EMBL" id="PSN64781.1"/>
    </source>
</evidence>
<dbReference type="EMBL" id="KZ678138">
    <property type="protein sequence ID" value="PSN64781.1"/>
    <property type="molecule type" value="Genomic_DNA"/>
</dbReference>
<organism evidence="1 2">
    <name type="scientific">Corynespora cassiicola Philippines</name>
    <dbReference type="NCBI Taxonomy" id="1448308"/>
    <lineage>
        <taxon>Eukaryota</taxon>
        <taxon>Fungi</taxon>
        <taxon>Dikarya</taxon>
        <taxon>Ascomycota</taxon>
        <taxon>Pezizomycotina</taxon>
        <taxon>Dothideomycetes</taxon>
        <taxon>Pleosporomycetidae</taxon>
        <taxon>Pleosporales</taxon>
        <taxon>Corynesporascaceae</taxon>
        <taxon>Corynespora</taxon>
    </lineage>
</organism>
<name>A0A2T2NH61_CORCC</name>